<dbReference type="PANTHER" id="PTHR32071:SF121">
    <property type="entry name" value="SIGMA L-DEPENDENT TRANSCRIPTIONAL REGULATOR YQIR-RELATED"/>
    <property type="match status" value="1"/>
</dbReference>
<feature type="domain" description="Sigma-54 factor interaction" evidence="3">
    <location>
        <begin position="1"/>
        <end position="121"/>
    </location>
</feature>
<dbReference type="EMBL" id="VSSQ01067465">
    <property type="protein sequence ID" value="MPN19852.1"/>
    <property type="molecule type" value="Genomic_DNA"/>
</dbReference>
<dbReference type="SUPFAM" id="SSF52540">
    <property type="entry name" value="P-loop containing nucleoside triphosphate hydrolases"/>
    <property type="match status" value="1"/>
</dbReference>
<comment type="caution">
    <text evidence="4">The sequence shown here is derived from an EMBL/GenBank/DDBJ whole genome shotgun (WGS) entry which is preliminary data.</text>
</comment>
<dbReference type="Gene3D" id="1.10.10.60">
    <property type="entry name" value="Homeodomain-like"/>
    <property type="match status" value="1"/>
</dbReference>
<dbReference type="PROSITE" id="PS50045">
    <property type="entry name" value="SIGMA54_INTERACT_4"/>
    <property type="match status" value="1"/>
</dbReference>
<keyword evidence="2" id="KW-0067">ATP-binding</keyword>
<dbReference type="GO" id="GO:0005524">
    <property type="term" value="F:ATP binding"/>
    <property type="evidence" value="ECO:0007669"/>
    <property type="project" value="UniProtKB-KW"/>
</dbReference>
<dbReference type="InterPro" id="IPR002078">
    <property type="entry name" value="Sigma_54_int"/>
</dbReference>
<accession>A0A645G1P3</accession>
<dbReference type="Pfam" id="PF00158">
    <property type="entry name" value="Sigma54_activat"/>
    <property type="match status" value="1"/>
</dbReference>
<name>A0A645G1P3_9ZZZZ</name>
<dbReference type="Pfam" id="PF25601">
    <property type="entry name" value="AAA_lid_14"/>
    <property type="match status" value="1"/>
</dbReference>
<proteinExistence type="predicted"/>
<dbReference type="PANTHER" id="PTHR32071">
    <property type="entry name" value="TRANSCRIPTIONAL REGULATORY PROTEIN"/>
    <property type="match status" value="1"/>
</dbReference>
<dbReference type="Pfam" id="PF18024">
    <property type="entry name" value="HTH_50"/>
    <property type="match status" value="1"/>
</dbReference>
<reference evidence="4" key="1">
    <citation type="submission" date="2019-08" db="EMBL/GenBank/DDBJ databases">
        <authorList>
            <person name="Kucharzyk K."/>
            <person name="Murdoch R.W."/>
            <person name="Higgins S."/>
            <person name="Loffler F."/>
        </authorList>
    </citation>
    <scope>NUCLEOTIDE SEQUENCE</scope>
</reference>
<dbReference type="GO" id="GO:0006355">
    <property type="term" value="P:regulation of DNA-templated transcription"/>
    <property type="evidence" value="ECO:0007669"/>
    <property type="project" value="InterPro"/>
</dbReference>
<dbReference type="Gene3D" id="3.40.50.300">
    <property type="entry name" value="P-loop containing nucleotide triphosphate hydrolases"/>
    <property type="match status" value="1"/>
</dbReference>
<sequence length="196" mass="22678">MQAKLLRALEAKTITRVGSNKPIALDLRIISATNRNLVDEVAAGRFREDLYYRLNVVSIKIPPLRERVDEIGALALRFVNRYNAKYEQDKKLTYDVVRELEKHPWKGNVRELKNVVESMVLVSAHEYLQPTDIPWLRQTVEPEAEETPRTLRQLTEDYERELLTEARKKHGSSRRIAAALGAEQSTIVRKLQKYGI</sequence>
<evidence type="ECO:0000256" key="1">
    <source>
        <dbReference type="ARBA" id="ARBA00022741"/>
    </source>
</evidence>
<dbReference type="NCBIfam" id="TIGR04381">
    <property type="entry name" value="HTH_TypR"/>
    <property type="match status" value="1"/>
</dbReference>
<protein>
    <submittedName>
        <fullName evidence="4">Nitrogen fixation protein VnfA</fullName>
    </submittedName>
</protein>
<dbReference type="InterPro" id="IPR030828">
    <property type="entry name" value="HTH_TyrR"/>
</dbReference>
<evidence type="ECO:0000259" key="3">
    <source>
        <dbReference type="PROSITE" id="PS50045"/>
    </source>
</evidence>
<evidence type="ECO:0000256" key="2">
    <source>
        <dbReference type="ARBA" id="ARBA00022840"/>
    </source>
</evidence>
<keyword evidence="1" id="KW-0547">Nucleotide-binding</keyword>
<gene>
    <name evidence="4" type="primary">vnfA_10</name>
    <name evidence="4" type="ORF">SDC9_167225</name>
</gene>
<evidence type="ECO:0000313" key="4">
    <source>
        <dbReference type="EMBL" id="MPN19852.1"/>
    </source>
</evidence>
<dbReference type="GO" id="GO:0003677">
    <property type="term" value="F:DNA binding"/>
    <property type="evidence" value="ECO:0007669"/>
    <property type="project" value="UniProtKB-KW"/>
</dbReference>
<dbReference type="Gene3D" id="1.10.8.60">
    <property type="match status" value="1"/>
</dbReference>
<organism evidence="4">
    <name type="scientific">bioreactor metagenome</name>
    <dbReference type="NCBI Taxonomy" id="1076179"/>
    <lineage>
        <taxon>unclassified sequences</taxon>
        <taxon>metagenomes</taxon>
        <taxon>ecological metagenomes</taxon>
    </lineage>
</organism>
<dbReference type="InterPro" id="IPR058031">
    <property type="entry name" value="AAA_lid_NorR"/>
</dbReference>
<dbReference type="InterPro" id="IPR009057">
    <property type="entry name" value="Homeodomain-like_sf"/>
</dbReference>
<dbReference type="AlphaFoldDB" id="A0A645G1P3"/>
<dbReference type="InterPro" id="IPR027417">
    <property type="entry name" value="P-loop_NTPase"/>
</dbReference>
<dbReference type="SUPFAM" id="SSF46689">
    <property type="entry name" value="Homeodomain-like"/>
    <property type="match status" value="1"/>
</dbReference>